<protein>
    <submittedName>
        <fullName evidence="5">Uncharacterized protein</fullName>
    </submittedName>
</protein>
<dbReference type="PROSITE" id="PS00678">
    <property type="entry name" value="WD_REPEATS_1"/>
    <property type="match status" value="1"/>
</dbReference>
<dbReference type="PROSITE" id="PS50294">
    <property type="entry name" value="WD_REPEATS_REGION"/>
    <property type="match status" value="2"/>
</dbReference>
<reference evidence="5" key="2">
    <citation type="journal article" date="2007" name="Science">
        <title>Draft genome sequence of the sexually transmitted pathogen Trichomonas vaginalis.</title>
        <authorList>
            <person name="Carlton J.M."/>
            <person name="Hirt R.P."/>
            <person name="Silva J.C."/>
            <person name="Delcher A.L."/>
            <person name="Schatz M."/>
            <person name="Zhao Q."/>
            <person name="Wortman J.R."/>
            <person name="Bidwell S.L."/>
            <person name="Alsmark U.C.M."/>
            <person name="Besteiro S."/>
            <person name="Sicheritz-Ponten T."/>
            <person name="Noel C.J."/>
            <person name="Dacks J.B."/>
            <person name="Foster P.G."/>
            <person name="Simillion C."/>
            <person name="Van de Peer Y."/>
            <person name="Miranda-Saavedra D."/>
            <person name="Barton G.J."/>
            <person name="Westrop G.D."/>
            <person name="Mueller S."/>
            <person name="Dessi D."/>
            <person name="Fiori P.L."/>
            <person name="Ren Q."/>
            <person name="Paulsen I."/>
            <person name="Zhang H."/>
            <person name="Bastida-Corcuera F.D."/>
            <person name="Simoes-Barbosa A."/>
            <person name="Brown M.T."/>
            <person name="Hayes R.D."/>
            <person name="Mukherjee M."/>
            <person name="Okumura C.Y."/>
            <person name="Schneider R."/>
            <person name="Smith A.J."/>
            <person name="Vanacova S."/>
            <person name="Villalvazo M."/>
            <person name="Haas B.J."/>
            <person name="Pertea M."/>
            <person name="Feldblyum T.V."/>
            <person name="Utterback T.R."/>
            <person name="Shu C.L."/>
            <person name="Osoegawa K."/>
            <person name="de Jong P.J."/>
            <person name="Hrdy I."/>
            <person name="Horvathova L."/>
            <person name="Zubacova Z."/>
            <person name="Dolezal P."/>
            <person name="Malik S.B."/>
            <person name="Logsdon J.M. Jr."/>
            <person name="Henze K."/>
            <person name="Gupta A."/>
            <person name="Wang C.C."/>
            <person name="Dunne R.L."/>
            <person name="Upcroft J.A."/>
            <person name="Upcroft P."/>
            <person name="White O."/>
            <person name="Salzberg S.L."/>
            <person name="Tang P."/>
            <person name="Chiu C.-H."/>
            <person name="Lee Y.-S."/>
            <person name="Embley T.M."/>
            <person name="Coombs G.H."/>
            <person name="Mottram J.C."/>
            <person name="Tachezy J."/>
            <person name="Fraser-Liggett C.M."/>
            <person name="Johnson P.J."/>
        </authorList>
    </citation>
    <scope>NUCLEOTIDE SEQUENCE [LARGE SCALE GENOMIC DNA]</scope>
    <source>
        <strain evidence="5">G3</strain>
    </source>
</reference>
<name>A2DCZ3_TRIV3</name>
<keyword evidence="3" id="KW-0677">Repeat</keyword>
<dbReference type="Gene3D" id="2.130.10.10">
    <property type="entry name" value="YVTN repeat-like/Quinoprotein amine dehydrogenase"/>
    <property type="match status" value="1"/>
</dbReference>
<keyword evidence="6" id="KW-1185">Reference proteome</keyword>
<dbReference type="PANTHER" id="PTHR19842">
    <property type="entry name" value="G BETA-LIKE PROTEIN GBL"/>
    <property type="match status" value="1"/>
</dbReference>
<evidence type="ECO:0000313" key="5">
    <source>
        <dbReference type="EMBL" id="EAY21767.1"/>
    </source>
</evidence>
<feature type="repeat" description="WD" evidence="4">
    <location>
        <begin position="76"/>
        <end position="115"/>
    </location>
</feature>
<dbReference type="GO" id="GO:0031929">
    <property type="term" value="P:TOR signaling"/>
    <property type="evidence" value="ECO:0000318"/>
    <property type="project" value="GO_Central"/>
</dbReference>
<dbReference type="GO" id="GO:0031931">
    <property type="term" value="C:TORC1 complex"/>
    <property type="evidence" value="ECO:0000318"/>
    <property type="project" value="GO_Central"/>
</dbReference>
<dbReference type="InterPro" id="IPR020472">
    <property type="entry name" value="WD40_PAC1"/>
</dbReference>
<dbReference type="EMBL" id="DS113188">
    <property type="protein sequence ID" value="EAY21767.1"/>
    <property type="molecule type" value="Genomic_DNA"/>
</dbReference>
<dbReference type="SMR" id="A2DCZ3"/>
<dbReference type="STRING" id="5722.A2DCZ3"/>
<evidence type="ECO:0000256" key="3">
    <source>
        <dbReference type="ARBA" id="ARBA00022737"/>
    </source>
</evidence>
<evidence type="ECO:0000256" key="4">
    <source>
        <dbReference type="PROSITE-ProRule" id="PRU00221"/>
    </source>
</evidence>
<keyword evidence="2 4" id="KW-0853">WD repeat</keyword>
<dbReference type="PRINTS" id="PR00320">
    <property type="entry name" value="GPROTEINBRPT"/>
</dbReference>
<proteinExistence type="inferred from homology"/>
<dbReference type="KEGG" id="tva:5467319"/>
<dbReference type="FunFam" id="2.130.10.10:FF:001168">
    <property type="entry name" value="G beta-like protein GBL"/>
    <property type="match status" value="1"/>
</dbReference>
<gene>
    <name evidence="5" type="ORF">TVAG_237930</name>
</gene>
<dbReference type="PROSITE" id="PS50082">
    <property type="entry name" value="WD_REPEATS_2"/>
    <property type="match status" value="3"/>
</dbReference>
<dbReference type="eggNOG" id="KOG0315">
    <property type="taxonomic scope" value="Eukaryota"/>
</dbReference>
<feature type="repeat" description="WD" evidence="4">
    <location>
        <begin position="255"/>
        <end position="286"/>
    </location>
</feature>
<dbReference type="Pfam" id="PF00400">
    <property type="entry name" value="WD40"/>
    <property type="match status" value="4"/>
</dbReference>
<dbReference type="InterPro" id="IPR015943">
    <property type="entry name" value="WD40/YVTN_repeat-like_dom_sf"/>
</dbReference>
<dbReference type="Proteomes" id="UP000001542">
    <property type="component" value="Unassembled WGS sequence"/>
</dbReference>
<dbReference type="PANTHER" id="PTHR19842:SF0">
    <property type="entry name" value="TARGET OF RAPAMYCIN COMPLEX SUBUNIT LST8"/>
    <property type="match status" value="1"/>
</dbReference>
<feature type="repeat" description="WD" evidence="4">
    <location>
        <begin position="201"/>
        <end position="242"/>
    </location>
</feature>
<dbReference type="AlphaFoldDB" id="A2DCZ3"/>
<evidence type="ECO:0000256" key="1">
    <source>
        <dbReference type="ARBA" id="ARBA00009890"/>
    </source>
</evidence>
<dbReference type="OrthoDB" id="400at2759"/>
<reference evidence="5" key="1">
    <citation type="submission" date="2006-10" db="EMBL/GenBank/DDBJ databases">
        <authorList>
            <person name="Amadeo P."/>
            <person name="Zhao Q."/>
            <person name="Wortman J."/>
            <person name="Fraser-Liggett C."/>
            <person name="Carlton J."/>
        </authorList>
    </citation>
    <scope>NUCLEOTIDE SEQUENCE</scope>
    <source>
        <strain evidence="5">G3</strain>
    </source>
</reference>
<dbReference type="GO" id="GO:0032956">
    <property type="term" value="P:regulation of actin cytoskeleton organization"/>
    <property type="evidence" value="ECO:0000318"/>
    <property type="project" value="GO_Central"/>
</dbReference>
<comment type="similarity">
    <text evidence="1">Belongs to the WD repeat LST8 family.</text>
</comment>
<dbReference type="InParanoid" id="A2DCZ3"/>
<dbReference type="InterPro" id="IPR019775">
    <property type="entry name" value="WD40_repeat_CS"/>
</dbReference>
<dbReference type="VEuPathDB" id="TrichDB:TVAGG3_0606260"/>
<evidence type="ECO:0000256" key="2">
    <source>
        <dbReference type="ARBA" id="ARBA00022574"/>
    </source>
</evidence>
<dbReference type="InterPro" id="IPR001680">
    <property type="entry name" value="WD40_rpt"/>
</dbReference>
<sequence>MQPQTKPGILLAASYALRVHAFDIATGQPLEEFEISNSQANRIVTVGNEPTFFVGAYSYIFGYDFQARTRKHSQGFMSHEGNVTDIVATPTQLLSCGEDKMIKVWDRRTAKASITIATPSPLNSIILMPSNNTCTVCDENGAVSLYDLRQSSRLQTTEATKVPVRSLAIAPDGSCFVAANQDGTTVCYSIEGDSFKEHYRIQSHNDTQLRCAIAPNSKTFATSAADNSARIWNIETGDMKQSCMSGEAQEWTWDIAFTADSSYLCTGGSDCSCRLWDVENGRMVMQFPQLPKCVSAIAILNA</sequence>
<accession>A2DCZ3</accession>
<dbReference type="RefSeq" id="XP_001582753.1">
    <property type="nucleotide sequence ID" value="XM_001582703.1"/>
</dbReference>
<evidence type="ECO:0000313" key="6">
    <source>
        <dbReference type="Proteomes" id="UP000001542"/>
    </source>
</evidence>
<dbReference type="GO" id="GO:0031932">
    <property type="term" value="C:TORC2 complex"/>
    <property type="evidence" value="ECO:0000318"/>
    <property type="project" value="GO_Central"/>
</dbReference>
<dbReference type="VEuPathDB" id="TrichDB:TVAG_237930"/>
<organism evidence="5 6">
    <name type="scientific">Trichomonas vaginalis (strain ATCC PRA-98 / G3)</name>
    <dbReference type="NCBI Taxonomy" id="412133"/>
    <lineage>
        <taxon>Eukaryota</taxon>
        <taxon>Metamonada</taxon>
        <taxon>Parabasalia</taxon>
        <taxon>Trichomonadida</taxon>
        <taxon>Trichomonadidae</taxon>
        <taxon>Trichomonas</taxon>
    </lineage>
</organism>
<dbReference type="InterPro" id="IPR036322">
    <property type="entry name" value="WD40_repeat_dom_sf"/>
</dbReference>
<dbReference type="SUPFAM" id="SSF50978">
    <property type="entry name" value="WD40 repeat-like"/>
    <property type="match status" value="1"/>
</dbReference>
<dbReference type="InterPro" id="IPR037588">
    <property type="entry name" value="MLST8"/>
</dbReference>
<dbReference type="SMART" id="SM00320">
    <property type="entry name" value="WD40"/>
    <property type="match status" value="5"/>
</dbReference>